<name>A0A1V9XTD3_9ACAR</name>
<evidence type="ECO:0000313" key="3">
    <source>
        <dbReference type="EMBL" id="OQR76701.1"/>
    </source>
</evidence>
<dbReference type="EMBL" id="MNPL01004504">
    <property type="protein sequence ID" value="OQR76701.1"/>
    <property type="molecule type" value="Genomic_DNA"/>
</dbReference>
<gene>
    <name evidence="3" type="ORF">BIW11_07611</name>
</gene>
<feature type="compositionally biased region" description="Polar residues" evidence="1">
    <location>
        <begin position="237"/>
        <end position="246"/>
    </location>
</feature>
<comment type="caution">
    <text evidence="3">The sequence shown here is derived from an EMBL/GenBank/DDBJ whole genome shotgun (WGS) entry which is preliminary data.</text>
</comment>
<keyword evidence="2" id="KW-0812">Transmembrane</keyword>
<evidence type="ECO:0000313" key="4">
    <source>
        <dbReference type="Proteomes" id="UP000192247"/>
    </source>
</evidence>
<feature type="region of interest" description="Disordered" evidence="1">
    <location>
        <begin position="62"/>
        <end position="94"/>
    </location>
</feature>
<dbReference type="InParanoid" id="A0A1V9XTD3"/>
<feature type="region of interest" description="Disordered" evidence="1">
    <location>
        <begin position="334"/>
        <end position="391"/>
    </location>
</feature>
<dbReference type="Proteomes" id="UP000192247">
    <property type="component" value="Unassembled WGS sequence"/>
</dbReference>
<reference evidence="3 4" key="1">
    <citation type="journal article" date="2017" name="Gigascience">
        <title>Draft genome of the honey bee ectoparasitic mite, Tropilaelaps mercedesae, is shaped by the parasitic life history.</title>
        <authorList>
            <person name="Dong X."/>
            <person name="Armstrong S.D."/>
            <person name="Xia D."/>
            <person name="Makepeace B.L."/>
            <person name="Darby A.C."/>
            <person name="Kadowaki T."/>
        </authorList>
    </citation>
    <scope>NUCLEOTIDE SEQUENCE [LARGE SCALE GENOMIC DNA]</scope>
    <source>
        <strain evidence="3">Wuxi-XJTLU</strain>
    </source>
</reference>
<feature type="region of interest" description="Disordered" evidence="1">
    <location>
        <begin position="267"/>
        <end position="286"/>
    </location>
</feature>
<organism evidence="3 4">
    <name type="scientific">Tropilaelaps mercedesae</name>
    <dbReference type="NCBI Taxonomy" id="418985"/>
    <lineage>
        <taxon>Eukaryota</taxon>
        <taxon>Metazoa</taxon>
        <taxon>Ecdysozoa</taxon>
        <taxon>Arthropoda</taxon>
        <taxon>Chelicerata</taxon>
        <taxon>Arachnida</taxon>
        <taxon>Acari</taxon>
        <taxon>Parasitiformes</taxon>
        <taxon>Mesostigmata</taxon>
        <taxon>Gamasina</taxon>
        <taxon>Dermanyssoidea</taxon>
        <taxon>Laelapidae</taxon>
        <taxon>Tropilaelaps</taxon>
    </lineage>
</organism>
<protein>
    <submittedName>
        <fullName evidence="3">Uncharacterized protein</fullName>
    </submittedName>
</protein>
<evidence type="ECO:0000256" key="1">
    <source>
        <dbReference type="SAM" id="MobiDB-lite"/>
    </source>
</evidence>
<feature type="compositionally biased region" description="Basic and acidic residues" evidence="1">
    <location>
        <begin position="271"/>
        <end position="286"/>
    </location>
</feature>
<sequence>MMDVRNETFYYSVTEDIPEVCQSLTETGSARCDLNETYVVPVAITDKDDGIDRTCEPLKPIAWDAQEDRSPSNSPSSALQPGRSPPDQECNPASSVDEIRTTIQEAEGGGDSSSVHLIKARHFLPSNENDPCVTLKYDVASSVTCAHDVLADQDASPAPRPTYESAVMSDVPDLDSQTILIAEIANDESLSDGPLGTTEAFELREIVDFVETMDNYGHHVGDSRRESGDTSVIRDQYPQNNPSLGLNSARSFQGADDTDNWSIITQAGSDEEAHNRVPDLVARDERGNTQAYEIRCTSAATRQIAQPDSSPNPVINLTTVQKWEAADISESAEGFSSGKSAALKGADASGATGSEGLPSGATGSEGLPSGATGSEGLPSEAEPARDAAAVNKAASASQARLDHHTWEEHVLLLIFALAIIWFVSTDTVSMFAGWIQRPAF</sequence>
<accession>A0A1V9XTD3</accession>
<keyword evidence="2" id="KW-1133">Transmembrane helix</keyword>
<feature type="region of interest" description="Disordered" evidence="1">
    <location>
        <begin position="218"/>
        <end position="246"/>
    </location>
</feature>
<keyword evidence="4" id="KW-1185">Reference proteome</keyword>
<feature type="compositionally biased region" description="Basic and acidic residues" evidence="1">
    <location>
        <begin position="218"/>
        <end position="228"/>
    </location>
</feature>
<proteinExistence type="predicted"/>
<evidence type="ECO:0000256" key="2">
    <source>
        <dbReference type="SAM" id="Phobius"/>
    </source>
</evidence>
<feature type="transmembrane region" description="Helical" evidence="2">
    <location>
        <begin position="410"/>
        <end position="435"/>
    </location>
</feature>
<keyword evidence="2" id="KW-0472">Membrane</keyword>
<dbReference type="AlphaFoldDB" id="A0A1V9XTD3"/>